<proteinExistence type="predicted"/>
<dbReference type="RefSeq" id="XP_022247012.1">
    <property type="nucleotide sequence ID" value="XM_022391304.1"/>
</dbReference>
<accession>A0ABM1STQ6</accession>
<protein>
    <submittedName>
        <fullName evidence="2">Uncharacterized protein LOC111086829 isoform X1</fullName>
    </submittedName>
</protein>
<evidence type="ECO:0000313" key="2">
    <source>
        <dbReference type="RefSeq" id="XP_022247012.1"/>
    </source>
</evidence>
<reference evidence="2" key="1">
    <citation type="submission" date="2025-08" db="UniProtKB">
        <authorList>
            <consortium name="RefSeq"/>
        </authorList>
    </citation>
    <scope>IDENTIFICATION</scope>
    <source>
        <tissue evidence="2">Muscle</tissue>
    </source>
</reference>
<organism evidence="1 2">
    <name type="scientific">Limulus polyphemus</name>
    <name type="common">Atlantic horseshoe crab</name>
    <dbReference type="NCBI Taxonomy" id="6850"/>
    <lineage>
        <taxon>Eukaryota</taxon>
        <taxon>Metazoa</taxon>
        <taxon>Ecdysozoa</taxon>
        <taxon>Arthropoda</taxon>
        <taxon>Chelicerata</taxon>
        <taxon>Merostomata</taxon>
        <taxon>Xiphosura</taxon>
        <taxon>Limulidae</taxon>
        <taxon>Limulus</taxon>
    </lineage>
</organism>
<dbReference type="Proteomes" id="UP000694941">
    <property type="component" value="Unplaced"/>
</dbReference>
<name>A0ABM1STQ6_LIMPO</name>
<gene>
    <name evidence="2" type="primary">LOC111086829</name>
</gene>
<dbReference type="GeneID" id="111086829"/>
<evidence type="ECO:0000313" key="1">
    <source>
        <dbReference type="Proteomes" id="UP000694941"/>
    </source>
</evidence>
<sequence>MLYFSFVQNIINMFQQTLSWPQNIQKFAVLAPITDVRNCWPSRGLIFSELKEAYQESLLEWKNCIYFAGRCLKKDQHREVFHENTKPRSLLCGLETGILKLLSLKSSAGAQLTYLSIYSPGTKLDIGEQIIIVTDA</sequence>
<keyword evidence="1" id="KW-1185">Reference proteome</keyword>